<dbReference type="GO" id="GO:0005737">
    <property type="term" value="C:cytoplasm"/>
    <property type="evidence" value="ECO:0007669"/>
    <property type="project" value="TreeGrafter"/>
</dbReference>
<dbReference type="SUPFAM" id="SSF49493">
    <property type="entry name" value="HSP40/DnaJ peptide-binding domain"/>
    <property type="match status" value="2"/>
</dbReference>
<dbReference type="GO" id="GO:0009408">
    <property type="term" value="P:response to heat"/>
    <property type="evidence" value="ECO:0007669"/>
    <property type="project" value="InterPro"/>
</dbReference>
<organism evidence="8 9">
    <name type="scientific">Beta vulgaris subsp. vulgaris</name>
    <name type="common">Beet</name>
    <dbReference type="NCBI Taxonomy" id="3555"/>
    <lineage>
        <taxon>Eukaryota</taxon>
        <taxon>Viridiplantae</taxon>
        <taxon>Streptophyta</taxon>
        <taxon>Embryophyta</taxon>
        <taxon>Tracheophyta</taxon>
        <taxon>Spermatophyta</taxon>
        <taxon>Magnoliopsida</taxon>
        <taxon>eudicotyledons</taxon>
        <taxon>Gunneridae</taxon>
        <taxon>Pentapetalae</taxon>
        <taxon>Caryophyllales</taxon>
        <taxon>Chenopodiaceae</taxon>
        <taxon>Betoideae</taxon>
        <taxon>Beta</taxon>
    </lineage>
</organism>
<dbReference type="CDD" id="cd10719">
    <property type="entry name" value="DnaJ_zf"/>
    <property type="match status" value="1"/>
</dbReference>
<dbReference type="Gene3D" id="1.10.287.110">
    <property type="entry name" value="DnaJ domain"/>
    <property type="match status" value="1"/>
</dbReference>
<dbReference type="PROSITE" id="PS50076">
    <property type="entry name" value="DNAJ_2"/>
    <property type="match status" value="1"/>
</dbReference>
<evidence type="ECO:0000313" key="9">
    <source>
        <dbReference type="Proteomes" id="UP000035740"/>
    </source>
</evidence>
<feature type="domain" description="J" evidence="6">
    <location>
        <begin position="82"/>
        <end position="147"/>
    </location>
</feature>
<dbReference type="PROSITE" id="PS00636">
    <property type="entry name" value="DNAJ_1"/>
    <property type="match status" value="1"/>
</dbReference>
<dbReference type="Pfam" id="PF00684">
    <property type="entry name" value="DnaJ_CXXCXGXG"/>
    <property type="match status" value="1"/>
</dbReference>
<keyword evidence="2" id="KW-0677">Repeat</keyword>
<evidence type="ECO:0000256" key="3">
    <source>
        <dbReference type="ARBA" id="ARBA00022771"/>
    </source>
</evidence>
<dbReference type="InterPro" id="IPR018253">
    <property type="entry name" value="DnaJ_domain_CS"/>
</dbReference>
<dbReference type="OMA" id="FHKQGHN"/>
<dbReference type="GO" id="GO:0042026">
    <property type="term" value="P:protein refolding"/>
    <property type="evidence" value="ECO:0007669"/>
    <property type="project" value="TreeGrafter"/>
</dbReference>
<sequence length="479" mass="53537">MRKIKLIGLASKSLTRIFYSRGSYCNFVEGMQHSLLTHKRRFYSYRYVAGISGNSIGEAVYTFPLSKRYFHATGSLRASERNYYELLGVSKNASRDEIRKAFHELAKRYHPDTNKNNPSAKRKFQEIRDAYETLGDSEKRARYDMSLHMDSGYARHDSEGRGSDNVHNDHADAEAFRDAYRTHFSDSFHKIFTEIFQDDVEHFAADIQVELLLSFSEAAKGCTKQVSFDAYIPCDSCHGHGYPIGAKTRTCPTCGGIGRVTIPPFSSTCTTCRGSGRVITEKCGNCKGLGVLEGVKEVKVSIPAGVDSGDTITIPKAGNSGGLGAISGNVYIRLKVADDPIFTRNGADLYVDANISFIQAMLGGKVEVPTLTGMTSMDIPKGVQPGQVLVLRGKGLPKHGFLVNRGDQHVRFCINFPKKVNERQRAILEEFEEEEITREEESSEASWWQQIFDLGSRPKFMLELSLLLLILLFMKKIML</sequence>
<dbReference type="Gramene" id="KMS94907">
    <property type="protein sequence ID" value="KMS94907"/>
    <property type="gene ID" value="BVRB_014210"/>
</dbReference>
<proteinExistence type="inferred from homology"/>
<dbReference type="InterPro" id="IPR036410">
    <property type="entry name" value="HSP_DnaJ_Cys-rich_dom_sf"/>
</dbReference>
<reference evidence="8 9" key="1">
    <citation type="journal article" date="2014" name="Nature">
        <title>The genome of the recently domesticated crop plant sugar beet (Beta vulgaris).</title>
        <authorList>
            <person name="Dohm J.C."/>
            <person name="Minoche A.E."/>
            <person name="Holtgrawe D."/>
            <person name="Capella-Gutierrez S."/>
            <person name="Zakrzewski F."/>
            <person name="Tafer H."/>
            <person name="Rupp O."/>
            <person name="Sorensen T.R."/>
            <person name="Stracke R."/>
            <person name="Reinhardt R."/>
            <person name="Goesmann A."/>
            <person name="Kraft T."/>
            <person name="Schulz B."/>
            <person name="Stadler P.F."/>
            <person name="Schmidt T."/>
            <person name="Gabaldon T."/>
            <person name="Lehrach H."/>
            <person name="Weisshaar B."/>
            <person name="Himmelbauer H."/>
        </authorList>
    </citation>
    <scope>NUCLEOTIDE SEQUENCE [LARGE SCALE GENOMIC DNA]</scope>
    <source>
        <tissue evidence="8">Taproot</tissue>
    </source>
</reference>
<dbReference type="SMART" id="SM00271">
    <property type="entry name" value="DnaJ"/>
    <property type="match status" value="1"/>
</dbReference>
<dbReference type="Gene3D" id="2.60.260.20">
    <property type="entry name" value="Urease metallochaperone UreE, N-terminal domain"/>
    <property type="match status" value="2"/>
</dbReference>
<keyword evidence="9" id="KW-1185">Reference proteome</keyword>
<dbReference type="InterPro" id="IPR036869">
    <property type="entry name" value="J_dom_sf"/>
</dbReference>
<dbReference type="eggNOG" id="KOG0715">
    <property type="taxonomic scope" value="Eukaryota"/>
</dbReference>
<dbReference type="InterPro" id="IPR001623">
    <property type="entry name" value="DnaJ_domain"/>
</dbReference>
<dbReference type="Gene3D" id="6.20.20.10">
    <property type="match status" value="2"/>
</dbReference>
<dbReference type="Pfam" id="PF00226">
    <property type="entry name" value="DnaJ"/>
    <property type="match status" value="1"/>
</dbReference>
<dbReference type="PRINTS" id="PR00625">
    <property type="entry name" value="JDOMAIN"/>
</dbReference>
<dbReference type="GO" id="GO:0031072">
    <property type="term" value="F:heat shock protein binding"/>
    <property type="evidence" value="ECO:0007669"/>
    <property type="project" value="InterPro"/>
</dbReference>
<dbReference type="OrthoDB" id="10256793at2759"/>
<dbReference type="InterPro" id="IPR001305">
    <property type="entry name" value="HSP_DnaJ_Cys-rich_dom"/>
</dbReference>
<keyword evidence="3 5" id="KW-0863">Zinc-finger</keyword>
<dbReference type="PANTHER" id="PTHR43096">
    <property type="entry name" value="DNAJ HOMOLOG 1, MITOCHONDRIAL-RELATED"/>
    <property type="match status" value="1"/>
</dbReference>
<feature type="domain" description="CR-type" evidence="7">
    <location>
        <begin position="221"/>
        <end position="295"/>
    </location>
</feature>
<accession>A0A0J8B4Z5</accession>
<dbReference type="ExpressionAtlas" id="A0A0J8B4Z5">
    <property type="expression patterns" value="baseline"/>
</dbReference>
<dbReference type="HAMAP" id="MF_01152">
    <property type="entry name" value="DnaJ"/>
    <property type="match status" value="1"/>
</dbReference>
<dbReference type="InterPro" id="IPR012724">
    <property type="entry name" value="DnaJ"/>
</dbReference>
<dbReference type="InterPro" id="IPR002939">
    <property type="entry name" value="DnaJ_C"/>
</dbReference>
<evidence type="ECO:0008006" key="10">
    <source>
        <dbReference type="Google" id="ProtNLM"/>
    </source>
</evidence>
<dbReference type="GO" id="GO:0008270">
    <property type="term" value="F:zinc ion binding"/>
    <property type="evidence" value="ECO:0007669"/>
    <property type="project" value="UniProtKB-KW"/>
</dbReference>
<dbReference type="GO" id="GO:0051082">
    <property type="term" value="F:unfolded protein binding"/>
    <property type="evidence" value="ECO:0007669"/>
    <property type="project" value="InterPro"/>
</dbReference>
<dbReference type="SUPFAM" id="SSF57938">
    <property type="entry name" value="DnaJ/Hsp40 cysteine-rich domain"/>
    <property type="match status" value="1"/>
</dbReference>
<dbReference type="KEGG" id="bvg:104885077"/>
<dbReference type="SUPFAM" id="SSF46565">
    <property type="entry name" value="Chaperone J-domain"/>
    <property type="match status" value="1"/>
</dbReference>
<evidence type="ECO:0000256" key="1">
    <source>
        <dbReference type="ARBA" id="ARBA00022723"/>
    </source>
</evidence>
<dbReference type="CDD" id="cd06257">
    <property type="entry name" value="DnaJ"/>
    <property type="match status" value="1"/>
</dbReference>
<dbReference type="Pfam" id="PF01556">
    <property type="entry name" value="DnaJ_C"/>
    <property type="match status" value="1"/>
</dbReference>
<name>A0A0J8B4Z5_BETVV</name>
<evidence type="ECO:0000313" key="8">
    <source>
        <dbReference type="EMBL" id="KMS94907.1"/>
    </source>
</evidence>
<feature type="zinc finger region" description="CR-type" evidence="5">
    <location>
        <begin position="221"/>
        <end position="295"/>
    </location>
</feature>
<dbReference type="Proteomes" id="UP000035740">
    <property type="component" value="Unassembled WGS sequence"/>
</dbReference>
<keyword evidence="4 5" id="KW-0862">Zinc</keyword>
<dbReference type="EMBL" id="KQ090692">
    <property type="protein sequence ID" value="KMS94907.1"/>
    <property type="molecule type" value="Genomic_DNA"/>
</dbReference>
<dbReference type="InterPro" id="IPR008971">
    <property type="entry name" value="HSP40/DnaJ_pept-bd"/>
</dbReference>
<evidence type="ECO:0000256" key="2">
    <source>
        <dbReference type="ARBA" id="ARBA00022737"/>
    </source>
</evidence>
<evidence type="ECO:0000259" key="7">
    <source>
        <dbReference type="PROSITE" id="PS51188"/>
    </source>
</evidence>
<keyword evidence="1 5" id="KW-0479">Metal-binding</keyword>
<gene>
    <name evidence="8" type="ORF">BVRB_014210</name>
</gene>
<dbReference type="AlphaFoldDB" id="A0A0J8B4Z5"/>
<evidence type="ECO:0000259" key="6">
    <source>
        <dbReference type="PROSITE" id="PS50076"/>
    </source>
</evidence>
<dbReference type="GO" id="GO:0005524">
    <property type="term" value="F:ATP binding"/>
    <property type="evidence" value="ECO:0007669"/>
    <property type="project" value="InterPro"/>
</dbReference>
<protein>
    <recommendedName>
        <fullName evidence="10">Chaperone protein dnaJ 1, mitochondrial</fullName>
    </recommendedName>
</protein>
<dbReference type="CDD" id="cd10747">
    <property type="entry name" value="DnaJ_C"/>
    <property type="match status" value="1"/>
</dbReference>
<evidence type="ECO:0000256" key="5">
    <source>
        <dbReference type="PROSITE-ProRule" id="PRU00546"/>
    </source>
</evidence>
<dbReference type="PANTHER" id="PTHR43096:SF36">
    <property type="entry name" value="CHAPERONE PROTEIN DNAJ 1, MITOCHONDRIAL"/>
    <property type="match status" value="1"/>
</dbReference>
<evidence type="ECO:0000256" key="4">
    <source>
        <dbReference type="ARBA" id="ARBA00022833"/>
    </source>
</evidence>
<dbReference type="PROSITE" id="PS51188">
    <property type="entry name" value="ZF_CR"/>
    <property type="match status" value="1"/>
</dbReference>
<dbReference type="FunFam" id="2.60.260.20:FF:000005">
    <property type="entry name" value="Chaperone protein dnaJ 1, mitochondrial"/>
    <property type="match status" value="1"/>
</dbReference>